<proteinExistence type="predicted"/>
<evidence type="ECO:0000313" key="2">
    <source>
        <dbReference type="WBParaSite" id="Pan_g18713.t1"/>
    </source>
</evidence>
<reference evidence="2" key="2">
    <citation type="submission" date="2020-10" db="UniProtKB">
        <authorList>
            <consortium name="WormBaseParasite"/>
        </authorList>
    </citation>
    <scope>IDENTIFICATION</scope>
</reference>
<reference evidence="1" key="1">
    <citation type="journal article" date="2013" name="Genetics">
        <title>The draft genome and transcriptome of Panagrellus redivivus are shaped by the harsh demands of a free-living lifestyle.</title>
        <authorList>
            <person name="Srinivasan J."/>
            <person name="Dillman A.R."/>
            <person name="Macchietto M.G."/>
            <person name="Heikkinen L."/>
            <person name="Lakso M."/>
            <person name="Fracchia K.M."/>
            <person name="Antoshechkin I."/>
            <person name="Mortazavi A."/>
            <person name="Wong G."/>
            <person name="Sternberg P.W."/>
        </authorList>
    </citation>
    <scope>NUCLEOTIDE SEQUENCE [LARGE SCALE GENOMIC DNA]</scope>
    <source>
        <strain evidence="1">MT8872</strain>
    </source>
</reference>
<evidence type="ECO:0000313" key="1">
    <source>
        <dbReference type="Proteomes" id="UP000492821"/>
    </source>
</evidence>
<sequence>MPYPLEKLPYGLRRRLRELATRSETYALQIAAPNYIGFQPIQKLQLVPLDITFIQTFLNAIDNAIDDITIMPCSFTSDNAAKMLFNAPACRALEHITITEPSYPSPTWFIENSVEAKRTPLKSFSVYDATLSIFEIDKDILLKFIKAQCENFQLVIFMSDETDWLSATKLIKKLFDDQFYSCYDNPCVEWHYILRDG</sequence>
<dbReference type="AlphaFoldDB" id="A0A7E4VAL7"/>
<dbReference type="WBParaSite" id="Pan_g18713.t1">
    <property type="protein sequence ID" value="Pan_g18713.t1"/>
    <property type="gene ID" value="Pan_g18713"/>
</dbReference>
<dbReference type="Proteomes" id="UP000492821">
    <property type="component" value="Unassembled WGS sequence"/>
</dbReference>
<keyword evidence="1" id="KW-1185">Reference proteome</keyword>
<name>A0A7E4VAL7_PANRE</name>
<accession>A0A7E4VAL7</accession>
<protein>
    <submittedName>
        <fullName evidence="2">Methyltransf_13 domain-containing protein</fullName>
    </submittedName>
</protein>
<organism evidence="1 2">
    <name type="scientific">Panagrellus redivivus</name>
    <name type="common">Microworm</name>
    <dbReference type="NCBI Taxonomy" id="6233"/>
    <lineage>
        <taxon>Eukaryota</taxon>
        <taxon>Metazoa</taxon>
        <taxon>Ecdysozoa</taxon>
        <taxon>Nematoda</taxon>
        <taxon>Chromadorea</taxon>
        <taxon>Rhabditida</taxon>
        <taxon>Tylenchina</taxon>
        <taxon>Panagrolaimomorpha</taxon>
        <taxon>Panagrolaimoidea</taxon>
        <taxon>Panagrolaimidae</taxon>
        <taxon>Panagrellus</taxon>
    </lineage>
</organism>